<feature type="domain" description="Phosphatidic acid phosphatase type 2/haloperoxidase" evidence="2">
    <location>
        <begin position="104"/>
        <end position="179"/>
    </location>
</feature>
<dbReference type="Proteomes" id="UP000635245">
    <property type="component" value="Unassembled WGS sequence"/>
</dbReference>
<dbReference type="Gene3D" id="1.20.144.10">
    <property type="entry name" value="Phosphatidic acid phosphatase type 2/haloperoxidase"/>
    <property type="match status" value="1"/>
</dbReference>
<sequence>MPVAAACAVVFAVLGVVFAGERTPGAVDGAVANTIEGLADGLLRVFVLPTEPPVLLAVLGVLVAVTVWRRDRAALALVVAAPAVAVSVNTWVLKPAFGRVYDDHLAYPSGHTVSLVAVLTVLAVLARPGPPRAATVVTGVVLTALAGIGMVGLEYHYLSDVLGGAAFAVAATLGLAALVGASARHRRGGGVAGERGEPADRA</sequence>
<evidence type="ECO:0000313" key="4">
    <source>
        <dbReference type="Proteomes" id="UP000635245"/>
    </source>
</evidence>
<feature type="transmembrane region" description="Helical" evidence="1">
    <location>
        <begin position="161"/>
        <end position="181"/>
    </location>
</feature>
<feature type="transmembrane region" description="Helical" evidence="1">
    <location>
        <begin position="74"/>
        <end position="93"/>
    </location>
</feature>
<evidence type="ECO:0000256" key="1">
    <source>
        <dbReference type="SAM" id="Phobius"/>
    </source>
</evidence>
<name>A0A934V8Y9_9PSEU</name>
<organism evidence="3 4">
    <name type="scientific">Prauserella cavernicola</name>
    <dbReference type="NCBI Taxonomy" id="2800127"/>
    <lineage>
        <taxon>Bacteria</taxon>
        <taxon>Bacillati</taxon>
        <taxon>Actinomycetota</taxon>
        <taxon>Actinomycetes</taxon>
        <taxon>Pseudonocardiales</taxon>
        <taxon>Pseudonocardiaceae</taxon>
        <taxon>Prauserella</taxon>
    </lineage>
</organism>
<dbReference type="InterPro" id="IPR036938">
    <property type="entry name" value="PAP2/HPO_sf"/>
</dbReference>
<comment type="caution">
    <text evidence="3">The sequence shown here is derived from an EMBL/GenBank/DDBJ whole genome shotgun (WGS) entry which is preliminary data.</text>
</comment>
<proteinExistence type="predicted"/>
<feature type="transmembrane region" description="Helical" evidence="1">
    <location>
        <begin position="133"/>
        <end position="155"/>
    </location>
</feature>
<protein>
    <submittedName>
        <fullName evidence="3">Phosphatase PAP2 family protein</fullName>
    </submittedName>
</protein>
<feature type="transmembrane region" description="Helical" evidence="1">
    <location>
        <begin position="105"/>
        <end position="126"/>
    </location>
</feature>
<feature type="transmembrane region" description="Helical" evidence="1">
    <location>
        <begin position="43"/>
        <end position="67"/>
    </location>
</feature>
<dbReference type="SUPFAM" id="SSF48317">
    <property type="entry name" value="Acid phosphatase/Vanadium-dependent haloperoxidase"/>
    <property type="match status" value="1"/>
</dbReference>
<keyword evidence="1" id="KW-0472">Membrane</keyword>
<dbReference type="AlphaFoldDB" id="A0A934V8Y9"/>
<reference evidence="3" key="1">
    <citation type="submission" date="2020-12" db="EMBL/GenBank/DDBJ databases">
        <title>Prauserella sp. ASG 168, a novel actinomycete isolated from cave rock.</title>
        <authorList>
            <person name="Suriyachadkun C."/>
        </authorList>
    </citation>
    <scope>NUCLEOTIDE SEQUENCE</scope>
    <source>
        <strain evidence="3">ASG 168</strain>
    </source>
</reference>
<gene>
    <name evidence="3" type="ORF">JHE00_31030</name>
</gene>
<keyword evidence="1" id="KW-1133">Transmembrane helix</keyword>
<dbReference type="Pfam" id="PF01569">
    <property type="entry name" value="PAP2"/>
    <property type="match status" value="1"/>
</dbReference>
<keyword evidence="1" id="KW-0812">Transmembrane</keyword>
<evidence type="ECO:0000313" key="3">
    <source>
        <dbReference type="EMBL" id="MBK1788785.1"/>
    </source>
</evidence>
<dbReference type="InterPro" id="IPR000326">
    <property type="entry name" value="PAP2/HPO"/>
</dbReference>
<evidence type="ECO:0000259" key="2">
    <source>
        <dbReference type="Pfam" id="PF01569"/>
    </source>
</evidence>
<accession>A0A934V8Y9</accession>
<keyword evidence="4" id="KW-1185">Reference proteome</keyword>
<dbReference type="EMBL" id="JAENJH010000011">
    <property type="protein sequence ID" value="MBK1788785.1"/>
    <property type="molecule type" value="Genomic_DNA"/>
</dbReference>